<protein>
    <submittedName>
        <fullName evidence="5">N-ethylmaleimide reductase</fullName>
    </submittedName>
</protein>
<proteinExistence type="inferred from homology"/>
<comment type="similarity">
    <text evidence="2">Belongs to the NADH:flavin oxidoreductase/NADH oxidase family.</text>
</comment>
<dbReference type="STRING" id="82805.SAMN04487998_2920"/>
<gene>
    <name evidence="5" type="ORF">SAMN04487998_2920</name>
</gene>
<reference evidence="6" key="1">
    <citation type="submission" date="2016-10" db="EMBL/GenBank/DDBJ databases">
        <authorList>
            <person name="Varghese N."/>
            <person name="Submissions S."/>
        </authorList>
    </citation>
    <scope>NUCLEOTIDE SEQUENCE [LARGE SCALE GENOMIC DNA]</scope>
    <source>
        <strain evidence="6">DSM 15310</strain>
    </source>
</reference>
<keyword evidence="3" id="KW-0560">Oxidoreductase</keyword>
<dbReference type="InterPro" id="IPR001155">
    <property type="entry name" value="OxRdtase_FMN_N"/>
</dbReference>
<evidence type="ECO:0000256" key="2">
    <source>
        <dbReference type="ARBA" id="ARBA00005979"/>
    </source>
</evidence>
<dbReference type="Gene3D" id="3.20.20.70">
    <property type="entry name" value="Aldolase class I"/>
    <property type="match status" value="1"/>
</dbReference>
<evidence type="ECO:0000313" key="5">
    <source>
        <dbReference type="EMBL" id="SET82934.1"/>
    </source>
</evidence>
<dbReference type="Pfam" id="PF00724">
    <property type="entry name" value="Oxidored_FMN"/>
    <property type="match status" value="1"/>
</dbReference>
<feature type="domain" description="NADH:flavin oxidoreductase/NADH oxidase N-terminal" evidence="4">
    <location>
        <begin position="5"/>
        <end position="333"/>
    </location>
</feature>
<dbReference type="InterPro" id="IPR045247">
    <property type="entry name" value="Oye-like"/>
</dbReference>
<keyword evidence="6" id="KW-1185">Reference proteome</keyword>
<dbReference type="PANTHER" id="PTHR22893:SF91">
    <property type="entry name" value="NADPH DEHYDROGENASE 2-RELATED"/>
    <property type="match status" value="1"/>
</dbReference>
<evidence type="ECO:0000259" key="4">
    <source>
        <dbReference type="Pfam" id="PF00724"/>
    </source>
</evidence>
<dbReference type="RefSeq" id="WP_092772754.1">
    <property type="nucleotide sequence ID" value="NZ_FOHS01000003.1"/>
</dbReference>
<evidence type="ECO:0000256" key="3">
    <source>
        <dbReference type="ARBA" id="ARBA00023002"/>
    </source>
</evidence>
<dbReference type="GO" id="GO:0010181">
    <property type="term" value="F:FMN binding"/>
    <property type="evidence" value="ECO:0007669"/>
    <property type="project" value="InterPro"/>
</dbReference>
<dbReference type="Proteomes" id="UP000198697">
    <property type="component" value="Unassembled WGS sequence"/>
</dbReference>
<evidence type="ECO:0000256" key="1">
    <source>
        <dbReference type="ARBA" id="ARBA00001917"/>
    </source>
</evidence>
<name>A0A1I0HIS0_9BACT</name>
<dbReference type="EMBL" id="FOHS01000003">
    <property type="protein sequence ID" value="SET82934.1"/>
    <property type="molecule type" value="Genomic_DNA"/>
</dbReference>
<dbReference type="CDD" id="cd02933">
    <property type="entry name" value="OYE_like_FMN"/>
    <property type="match status" value="1"/>
</dbReference>
<dbReference type="InterPro" id="IPR013785">
    <property type="entry name" value="Aldolase_TIM"/>
</dbReference>
<dbReference type="AlphaFoldDB" id="A0A1I0HIS0"/>
<evidence type="ECO:0000313" key="6">
    <source>
        <dbReference type="Proteomes" id="UP000198697"/>
    </source>
</evidence>
<dbReference type="SUPFAM" id="SSF51395">
    <property type="entry name" value="FMN-linked oxidoreductases"/>
    <property type="match status" value="1"/>
</dbReference>
<accession>A0A1I0HIS0</accession>
<dbReference type="FunFam" id="3.20.20.70:FF:000059">
    <property type="entry name" value="N-ethylmaleimide reductase, FMN-linked"/>
    <property type="match status" value="1"/>
</dbReference>
<dbReference type="PANTHER" id="PTHR22893">
    <property type="entry name" value="NADH OXIDOREDUCTASE-RELATED"/>
    <property type="match status" value="1"/>
</dbReference>
<sequence length="368" mass="39492">MSDLLFSPAQLGSLTLRNKVVMAPMTRSRALGNVPGPLIAEYYAQRASAGLIITEGTAPAASGLGYARIPGLFNAEQVAGWKLVTDAVHAREGRIFVQFMHTGRISHDLNLPEGEETVAPSAVAAAGQMWTDQQQMQPHPTPRALTTAEVKQLVQDFAKAAKLAIEAGFDGVELHAANGYLLEQFLNPHTNQRTDEYGGSAENRARFVLEVADATVAAIGAGRTGIRISPWGTFNDMGTYEGVSDFYEYLATELQRRNLVYLHLINPETTGAPAASADTVPRIRRAFTNTLILSADYDAAKAEAELQSGRADLVAFGRPFISNPDLVERMQAGAGLAKGDPATFYAPAPEGFHVGYTDYPALAESQLA</sequence>
<comment type="cofactor">
    <cofactor evidence="1">
        <name>FMN</name>
        <dbReference type="ChEBI" id="CHEBI:58210"/>
    </cofactor>
</comment>
<dbReference type="OrthoDB" id="9772736at2"/>
<dbReference type="GO" id="GO:0005829">
    <property type="term" value="C:cytosol"/>
    <property type="evidence" value="ECO:0007669"/>
    <property type="project" value="UniProtKB-ARBA"/>
</dbReference>
<organism evidence="5 6">
    <name type="scientific">Hymenobacter actinosclerus</name>
    <dbReference type="NCBI Taxonomy" id="82805"/>
    <lineage>
        <taxon>Bacteria</taxon>
        <taxon>Pseudomonadati</taxon>
        <taxon>Bacteroidota</taxon>
        <taxon>Cytophagia</taxon>
        <taxon>Cytophagales</taxon>
        <taxon>Hymenobacteraceae</taxon>
        <taxon>Hymenobacter</taxon>
    </lineage>
</organism>
<dbReference type="GO" id="GO:0016628">
    <property type="term" value="F:oxidoreductase activity, acting on the CH-CH group of donors, NAD or NADP as acceptor"/>
    <property type="evidence" value="ECO:0007669"/>
    <property type="project" value="UniProtKB-ARBA"/>
</dbReference>